<dbReference type="SUPFAM" id="SSF53474">
    <property type="entry name" value="alpha/beta-Hydrolases"/>
    <property type="match status" value="1"/>
</dbReference>
<keyword evidence="2" id="KW-0472">Membrane</keyword>
<accession>A0A1C6SHW1</accession>
<organism evidence="3 4">
    <name type="scientific">Micromonospora rhizosphaerae</name>
    <dbReference type="NCBI Taxonomy" id="568872"/>
    <lineage>
        <taxon>Bacteria</taxon>
        <taxon>Bacillati</taxon>
        <taxon>Actinomycetota</taxon>
        <taxon>Actinomycetes</taxon>
        <taxon>Micromonosporales</taxon>
        <taxon>Micromonosporaceae</taxon>
        <taxon>Micromonospora</taxon>
    </lineage>
</organism>
<keyword evidence="2" id="KW-0812">Transmembrane</keyword>
<evidence type="ECO:0000313" key="4">
    <source>
        <dbReference type="Proteomes" id="UP000199413"/>
    </source>
</evidence>
<feature type="transmembrane region" description="Helical" evidence="2">
    <location>
        <begin position="270"/>
        <end position="288"/>
    </location>
</feature>
<dbReference type="AlphaFoldDB" id="A0A1C6SHW1"/>
<reference evidence="4" key="1">
    <citation type="submission" date="2016-06" db="EMBL/GenBank/DDBJ databases">
        <authorList>
            <person name="Varghese N."/>
            <person name="Submissions Spin"/>
        </authorList>
    </citation>
    <scope>NUCLEOTIDE SEQUENCE [LARGE SCALE GENOMIC DNA]</scope>
    <source>
        <strain evidence="4">DSM 45431</strain>
    </source>
</reference>
<feature type="transmembrane region" description="Helical" evidence="2">
    <location>
        <begin position="98"/>
        <end position="120"/>
    </location>
</feature>
<feature type="transmembrane region" description="Helical" evidence="2">
    <location>
        <begin position="504"/>
        <end position="528"/>
    </location>
</feature>
<feature type="transmembrane region" description="Helical" evidence="2">
    <location>
        <begin position="348"/>
        <end position="370"/>
    </location>
</feature>
<feature type="region of interest" description="Disordered" evidence="1">
    <location>
        <begin position="666"/>
        <end position="703"/>
    </location>
</feature>
<feature type="transmembrane region" description="Helical" evidence="2">
    <location>
        <begin position="150"/>
        <end position="171"/>
    </location>
</feature>
<evidence type="ECO:0000313" key="3">
    <source>
        <dbReference type="EMBL" id="SCL29084.1"/>
    </source>
</evidence>
<name>A0A1C6SHW1_9ACTN</name>
<gene>
    <name evidence="3" type="ORF">GA0070624_3816</name>
</gene>
<evidence type="ECO:0008006" key="5">
    <source>
        <dbReference type="Google" id="ProtNLM"/>
    </source>
</evidence>
<dbReference type="EMBL" id="FMHV01000002">
    <property type="protein sequence ID" value="SCL29084.1"/>
    <property type="molecule type" value="Genomic_DNA"/>
</dbReference>
<dbReference type="Proteomes" id="UP000199413">
    <property type="component" value="Unassembled WGS sequence"/>
</dbReference>
<feature type="transmembrane region" description="Helical" evidence="2">
    <location>
        <begin position="67"/>
        <end position="86"/>
    </location>
</feature>
<feature type="transmembrane region" description="Helical" evidence="2">
    <location>
        <begin position="234"/>
        <end position="258"/>
    </location>
</feature>
<sequence>MELRVHGVSGVGPGEVLDRPHVQQVAGDRSGGFYRPRPGYPDTRGPGGVVLEAYRWSELASGTATRTLSLVFLLPFMLSNVAIWMHPAGRGSGAGVKVLCRLLALSLTLLYVLSVVGVALDLIAWECMASARCLAGRNWVSWLGGRPVELRLAVLALVPVAAIGLVWLLGARPGRSYAAFRAPTGEPEVINLSLVGRDALPMVRRLRAVHVAAAFAMLDLTLLAARAATGPSAVTIALLTLAAAVLVACAVMVGAPALVEGGANLATDRAASALRAAGCGLTVLTLGVVVLDPTPWPRTDGLPGYDEIVAWVFVMQTAVLAALGLLVLRQRGGRERRPTLLRGMGAPAIAAGAVGLAVVFSADLVYRMAYFLNRRPPAQRPGDLAAPPLAYKWAIFVFFLVVMVAAVVGGAQTLLSGPARRRAAAAIVAGDFPAAPPQAADRVRRVRKVIARARFTERLGPAAIALTASASTLGLAASALALAGRPPAPLMEHLFGVPSEFVNFGLTTGSYLIVGIVAALVIGGLFAYRTPEFRRYVGVLWDLGTFWPRTAHPFAPPCYAERAVPELTKRICYLADHYRGVLLTGHSHGSVLLAATVLQLPPQVRQRIALLTYGSPLNRLYAQLFPAFLGEDMLREVGDRIGWRWVNLWRDTDPIGGWVFAPNRPGERPVAGPAGSVDRRLRDPEDVVPPASDSVPPPIKGHWPCESDERIAAAACELVDRLRDPRR</sequence>
<feature type="transmembrane region" description="Helical" evidence="2">
    <location>
        <begin position="308"/>
        <end position="328"/>
    </location>
</feature>
<feature type="transmembrane region" description="Helical" evidence="2">
    <location>
        <begin position="208"/>
        <end position="228"/>
    </location>
</feature>
<proteinExistence type="predicted"/>
<keyword evidence="2" id="KW-1133">Transmembrane helix</keyword>
<feature type="transmembrane region" description="Helical" evidence="2">
    <location>
        <begin position="390"/>
        <end position="415"/>
    </location>
</feature>
<evidence type="ECO:0000256" key="2">
    <source>
        <dbReference type="SAM" id="Phobius"/>
    </source>
</evidence>
<dbReference type="STRING" id="568872.GA0070624_3816"/>
<dbReference type="InterPro" id="IPR029058">
    <property type="entry name" value="AB_hydrolase_fold"/>
</dbReference>
<keyword evidence="4" id="KW-1185">Reference proteome</keyword>
<protein>
    <recommendedName>
        <fullName evidence="5">Integral membrane protein</fullName>
    </recommendedName>
</protein>
<evidence type="ECO:0000256" key="1">
    <source>
        <dbReference type="SAM" id="MobiDB-lite"/>
    </source>
</evidence>
<feature type="transmembrane region" description="Helical" evidence="2">
    <location>
        <begin position="462"/>
        <end position="484"/>
    </location>
</feature>